<evidence type="ECO:0000313" key="5">
    <source>
        <dbReference type="EMBL" id="KAL0483864.1"/>
    </source>
</evidence>
<feature type="repeat" description="TPR" evidence="3">
    <location>
        <begin position="430"/>
        <end position="463"/>
    </location>
</feature>
<feature type="compositionally biased region" description="Pro residues" evidence="4">
    <location>
        <begin position="51"/>
        <end position="62"/>
    </location>
</feature>
<dbReference type="PROSITE" id="PS50005">
    <property type="entry name" value="TPR"/>
    <property type="match status" value="4"/>
</dbReference>
<dbReference type="InterPro" id="IPR019734">
    <property type="entry name" value="TPR_rpt"/>
</dbReference>
<proteinExistence type="predicted"/>
<sequence length="548" mass="62378">MSAPNLKSVEDQSLSKQVGVDPKAFGKGGLEQEALKHLHPTNVRRNSVHGAPPPKPLSPPPQLDRKRITMNISKESGAASPDIYTTLSETLSTENKNKRVVLNDNDADTSGSILKERAQQSLTLFNNAQKYAQATEFSKSLDNFNQVVQITAESGMLREIHVKSLFARGQTQKHLENYELAFKDYSEAIKIAPYIPNKNTNVRISQYIIQRANLYFKIKDNEAAIKDYDYALDRMKLEDEHKPNSNDPKTYSQLHANRGRAYGDLDQTEKCVSDLQESIKYNDKNAEAYFYLAEHYKKSHNITDAIDYYKKAIIADPSHVFANINLGNILHEKRQFSEAEQCFRRIVENDPNDLTAKYNLGICLKSQDKNDQAVVEFEKILQSKKPDQLINAELEFARALVNRDSVNVDNEKVLNLYNGYINLKNNLVNSGVFFERGVILTSLNRHEEAVKDFSSAISLDANMLESFFNRGILYSKHLNRLDDALLDFDRVLMLDPNDSEALVERSKIFLRSDRINHALNDLHSAAKMQPQDKQISDLIEYATTKLQK</sequence>
<evidence type="ECO:0000313" key="6">
    <source>
        <dbReference type="Proteomes" id="UP001431209"/>
    </source>
</evidence>
<feature type="region of interest" description="Disordered" evidence="4">
    <location>
        <begin position="1"/>
        <end position="64"/>
    </location>
</feature>
<dbReference type="AlphaFoldDB" id="A0AAW2Z375"/>
<gene>
    <name evidence="5" type="ORF">AKO1_011862</name>
</gene>
<comment type="caution">
    <text evidence="5">The sequence shown here is derived from an EMBL/GenBank/DDBJ whole genome shotgun (WGS) entry which is preliminary data.</text>
</comment>
<accession>A0AAW2Z375</accession>
<feature type="repeat" description="TPR" evidence="3">
    <location>
        <begin position="162"/>
        <end position="195"/>
    </location>
</feature>
<dbReference type="Pfam" id="PF14559">
    <property type="entry name" value="TPR_19"/>
    <property type="match status" value="1"/>
</dbReference>
<dbReference type="InterPro" id="IPR050498">
    <property type="entry name" value="Ycf3"/>
</dbReference>
<evidence type="ECO:0000256" key="4">
    <source>
        <dbReference type="SAM" id="MobiDB-lite"/>
    </source>
</evidence>
<dbReference type="Pfam" id="PF13181">
    <property type="entry name" value="TPR_8"/>
    <property type="match status" value="3"/>
</dbReference>
<dbReference type="SMART" id="SM00028">
    <property type="entry name" value="TPR"/>
    <property type="match status" value="10"/>
</dbReference>
<keyword evidence="5" id="KW-0808">Transferase</keyword>
<dbReference type="SUPFAM" id="SSF48452">
    <property type="entry name" value="TPR-like"/>
    <property type="match status" value="3"/>
</dbReference>
<dbReference type="Gene3D" id="1.25.40.10">
    <property type="entry name" value="Tetratricopeptide repeat domain"/>
    <property type="match status" value="3"/>
</dbReference>
<evidence type="ECO:0000256" key="2">
    <source>
        <dbReference type="ARBA" id="ARBA00022803"/>
    </source>
</evidence>
<feature type="repeat" description="TPR" evidence="3">
    <location>
        <begin position="320"/>
        <end position="353"/>
    </location>
</feature>
<dbReference type="EMBL" id="JAOPGA020000997">
    <property type="protein sequence ID" value="KAL0483864.1"/>
    <property type="molecule type" value="Genomic_DNA"/>
</dbReference>
<evidence type="ECO:0000256" key="3">
    <source>
        <dbReference type="PROSITE-ProRule" id="PRU00339"/>
    </source>
</evidence>
<keyword evidence="1" id="KW-0677">Repeat</keyword>
<evidence type="ECO:0000256" key="1">
    <source>
        <dbReference type="ARBA" id="ARBA00022737"/>
    </source>
</evidence>
<feature type="repeat" description="TPR" evidence="3">
    <location>
        <begin position="286"/>
        <end position="319"/>
    </location>
</feature>
<dbReference type="PANTHER" id="PTHR44858">
    <property type="entry name" value="TETRATRICOPEPTIDE REPEAT PROTEIN 6"/>
    <property type="match status" value="1"/>
</dbReference>
<dbReference type="InterPro" id="IPR011990">
    <property type="entry name" value="TPR-like_helical_dom_sf"/>
</dbReference>
<dbReference type="PANTHER" id="PTHR44858:SF1">
    <property type="entry name" value="UDP-N-ACETYLGLUCOSAMINE--PEPTIDE N-ACETYLGLUCOSAMINYLTRANSFERASE SPINDLY-RELATED"/>
    <property type="match status" value="1"/>
</dbReference>
<name>A0AAW2Z375_9EUKA</name>
<dbReference type="GO" id="GO:0016757">
    <property type="term" value="F:glycosyltransferase activity"/>
    <property type="evidence" value="ECO:0007669"/>
    <property type="project" value="UniProtKB-KW"/>
</dbReference>
<protein>
    <submittedName>
        <fullName evidence="5">UDP-N-acetylglucosamine-peptide N-acetylglucosaminyltransferase</fullName>
    </submittedName>
</protein>
<dbReference type="Proteomes" id="UP001431209">
    <property type="component" value="Unassembled WGS sequence"/>
</dbReference>
<keyword evidence="6" id="KW-1185">Reference proteome</keyword>
<keyword evidence="5" id="KW-0328">Glycosyltransferase</keyword>
<reference evidence="5 6" key="1">
    <citation type="submission" date="2024-03" db="EMBL/GenBank/DDBJ databases">
        <title>The Acrasis kona genome and developmental transcriptomes reveal deep origins of eukaryotic multicellular pathways.</title>
        <authorList>
            <person name="Sheikh S."/>
            <person name="Fu C.-J."/>
            <person name="Brown M.W."/>
            <person name="Baldauf S.L."/>
        </authorList>
    </citation>
    <scope>NUCLEOTIDE SEQUENCE [LARGE SCALE GENOMIC DNA]</scope>
    <source>
        <strain evidence="5 6">ATCC MYA-3509</strain>
    </source>
</reference>
<keyword evidence="2 3" id="KW-0802">TPR repeat</keyword>
<organism evidence="5 6">
    <name type="scientific">Acrasis kona</name>
    <dbReference type="NCBI Taxonomy" id="1008807"/>
    <lineage>
        <taxon>Eukaryota</taxon>
        <taxon>Discoba</taxon>
        <taxon>Heterolobosea</taxon>
        <taxon>Tetramitia</taxon>
        <taxon>Eutetramitia</taxon>
        <taxon>Acrasidae</taxon>
        <taxon>Acrasis</taxon>
    </lineage>
</organism>